<gene>
    <name evidence="1" type="ORF">DXA27_21795</name>
</gene>
<organism evidence="1 2">
    <name type="scientific">Bacteroides fragilis</name>
    <dbReference type="NCBI Taxonomy" id="817"/>
    <lineage>
        <taxon>Bacteria</taxon>
        <taxon>Pseudomonadati</taxon>
        <taxon>Bacteroidota</taxon>
        <taxon>Bacteroidia</taxon>
        <taxon>Bacteroidales</taxon>
        <taxon>Bacteroidaceae</taxon>
        <taxon>Bacteroides</taxon>
    </lineage>
</organism>
<dbReference type="AlphaFoldDB" id="A0A081U8A9"/>
<evidence type="ECO:0000313" key="1">
    <source>
        <dbReference type="EMBL" id="RGY64474.1"/>
    </source>
</evidence>
<proteinExistence type="predicted"/>
<dbReference type="Proteomes" id="UP000284614">
    <property type="component" value="Unassembled WGS sequence"/>
</dbReference>
<accession>A0A081U8A9</accession>
<comment type="caution">
    <text evidence="1">The sequence shown here is derived from an EMBL/GenBank/DDBJ whole genome shotgun (WGS) entry which is preliminary data.</text>
</comment>
<reference evidence="1 2" key="1">
    <citation type="submission" date="2018-08" db="EMBL/GenBank/DDBJ databases">
        <title>A genome reference for cultivated species of the human gut microbiota.</title>
        <authorList>
            <person name="Zou Y."/>
            <person name="Xue W."/>
            <person name="Luo G."/>
        </authorList>
    </citation>
    <scope>NUCLEOTIDE SEQUENCE [LARGE SCALE GENOMIC DNA]</scope>
    <source>
        <strain evidence="1 2">OF01-1</strain>
    </source>
</reference>
<name>A0A081U8A9_BACFG</name>
<protein>
    <submittedName>
        <fullName evidence="1">Uncharacterized protein</fullName>
    </submittedName>
</protein>
<sequence length="109" mass="13048">MRNRYKRNSYYPKVAEAIGKNYLKLRSLCCVEFDTFHGSLSREDIFQDTVLYVIQDVEASLLESEEDIIKHFCYRYKMIAFQIIQDSKQLREIPYADYLQTQKEGTEEQ</sequence>
<dbReference type="EMBL" id="QSDG01000030">
    <property type="protein sequence ID" value="RGY64474.1"/>
    <property type="molecule type" value="Genomic_DNA"/>
</dbReference>
<evidence type="ECO:0000313" key="2">
    <source>
        <dbReference type="Proteomes" id="UP000284614"/>
    </source>
</evidence>